<dbReference type="Proteomes" id="UP000655443">
    <property type="component" value="Unassembled WGS sequence"/>
</dbReference>
<dbReference type="AlphaFoldDB" id="A0A6B9JBU8"/>
<keyword evidence="5" id="KW-1185">Reference proteome</keyword>
<reference evidence="2" key="1">
    <citation type="journal article" date="2014" name="Int. J. Syst. Evol. Microbiol.">
        <title>Complete genome sequence of Corynebacterium casei LMG S-19264T (=DSM 44701T), isolated from a smear-ripened cheese.</title>
        <authorList>
            <consortium name="US DOE Joint Genome Institute (JGI-PGF)"/>
            <person name="Walter F."/>
            <person name="Albersmeier A."/>
            <person name="Kalinowski J."/>
            <person name="Ruckert C."/>
        </authorList>
    </citation>
    <scope>NUCLEOTIDE SEQUENCE</scope>
    <source>
        <strain evidence="2">JCM 4714</strain>
    </source>
</reference>
<dbReference type="SUPFAM" id="SSF55781">
    <property type="entry name" value="GAF domain-like"/>
    <property type="match status" value="1"/>
</dbReference>
<reference evidence="3" key="2">
    <citation type="journal article" date="2019" name="Angew. Chem. Int. Ed. Engl.">
        <title>Biosynthesis of the nitrogen-nitrogen bond-containing L-alanosine.</title>
        <authorList>
            <person name="Wang M."/>
            <person name="Niikura H."/>
            <person name="He H.Y."/>
            <person name="Daniel-Ivad P."/>
            <person name="Ryan K."/>
        </authorList>
    </citation>
    <scope>NUCLEOTIDE SEQUENCE</scope>
    <source>
        <strain evidence="3">DSM 40606</strain>
    </source>
</reference>
<dbReference type="InterPro" id="IPR003018">
    <property type="entry name" value="GAF"/>
</dbReference>
<dbReference type="RefSeq" id="WP_189959031.1">
    <property type="nucleotide sequence ID" value="NZ_BMVG01000053.1"/>
</dbReference>
<reference evidence="4" key="3">
    <citation type="journal article" date="2019" name="ChemBioChem">
        <title>The L-Alanosine Gene Cluster Encodes a Pathway for Diazeniumdiolate Biosynthesis.</title>
        <authorList>
            <person name="Ng T.L."/>
            <person name="McCallum M.E."/>
            <person name="Zheng C.R."/>
            <person name="Wang J.X."/>
            <person name="Wu K.J.Y."/>
            <person name="Balskus E.P."/>
        </authorList>
    </citation>
    <scope>NUCLEOTIDE SEQUENCE</scope>
    <source>
        <strain evidence="4">ATCC 15710</strain>
    </source>
</reference>
<evidence type="ECO:0000313" key="3">
    <source>
        <dbReference type="EMBL" id="QGZ20034.1"/>
    </source>
</evidence>
<organism evidence="3">
    <name type="scientific">Streptomyces alanosinicus</name>
    <dbReference type="NCBI Taxonomy" id="68171"/>
    <lineage>
        <taxon>Bacteria</taxon>
        <taxon>Bacillati</taxon>
        <taxon>Actinomycetota</taxon>
        <taxon>Actinomycetes</taxon>
        <taxon>Kitasatosporales</taxon>
        <taxon>Streptomycetaceae</taxon>
        <taxon>Streptomyces</taxon>
    </lineage>
</organism>
<name>A0A6B9JBU8_9ACTN</name>
<dbReference type="InterPro" id="IPR029016">
    <property type="entry name" value="GAF-like_dom_sf"/>
</dbReference>
<sequence>MSESGQNGSTENWSAALRYIAGRKAAEESLGFLVHISTAIQQAPQLKEVVPAVAKACVPFLASAVSLGALATHSQLVVQSPTEYSTALEGVRGLITEAGDQKLVISEHEGLLKQTDPGHLPLLRQWRASSAVAVPLTYRGLRGGHLVVLRGDGHRRGPISPGDLALISEVADRVAAFNAFVTQLAGSEVL</sequence>
<dbReference type="Pfam" id="PF01590">
    <property type="entry name" value="GAF"/>
    <property type="match status" value="1"/>
</dbReference>
<dbReference type="Gene3D" id="3.30.450.40">
    <property type="match status" value="1"/>
</dbReference>
<evidence type="ECO:0000259" key="1">
    <source>
        <dbReference type="Pfam" id="PF01590"/>
    </source>
</evidence>
<proteinExistence type="predicted"/>
<accession>A0A6B9JBU8</accession>
<reference evidence="2" key="4">
    <citation type="submission" date="2020-09" db="EMBL/GenBank/DDBJ databases">
        <authorList>
            <person name="Sun Q."/>
            <person name="Ohkuma M."/>
        </authorList>
    </citation>
    <scope>NUCLEOTIDE SEQUENCE</scope>
    <source>
        <strain evidence="2">JCM 4714</strain>
    </source>
</reference>
<evidence type="ECO:0000313" key="2">
    <source>
        <dbReference type="EMBL" id="GHE14735.1"/>
    </source>
</evidence>
<feature type="domain" description="GAF" evidence="1">
    <location>
        <begin position="88"/>
        <end position="175"/>
    </location>
</feature>
<dbReference type="EMBL" id="BMVG01000053">
    <property type="protein sequence ID" value="GHE14735.1"/>
    <property type="molecule type" value="Genomic_DNA"/>
</dbReference>
<evidence type="ECO:0000313" key="4">
    <source>
        <dbReference type="EMBL" id="QJA42407.1"/>
    </source>
</evidence>
<protein>
    <submittedName>
        <fullName evidence="4">AlaE</fullName>
    </submittedName>
    <submittedName>
        <fullName evidence="3">GAF domain-containing protein</fullName>
    </submittedName>
</protein>
<dbReference type="EMBL" id="MN626712">
    <property type="protein sequence ID" value="QGZ20034.1"/>
    <property type="molecule type" value="Genomic_DNA"/>
</dbReference>
<evidence type="ECO:0000313" key="5">
    <source>
        <dbReference type="Proteomes" id="UP000655443"/>
    </source>
</evidence>
<dbReference type="EMBL" id="MN603938">
    <property type="protein sequence ID" value="QJA42407.1"/>
    <property type="molecule type" value="Genomic_DNA"/>
</dbReference>
<gene>
    <name evidence="3" type="primary">alnH</name>
    <name evidence="4" type="synonym">alaE</name>
    <name evidence="2" type="ORF">GCM10010339_86700</name>
</gene>